<reference evidence="3 4" key="1">
    <citation type="submission" date="2022-05" db="EMBL/GenBank/DDBJ databases">
        <title>Genome Sequencing of Bee-Associated Microbes.</title>
        <authorList>
            <person name="Dunlap C."/>
        </authorList>
    </citation>
    <scope>NUCLEOTIDE SEQUENCE [LARGE SCALE GENOMIC DNA]</scope>
    <source>
        <strain evidence="3 4">NRRL B-14421</strain>
    </source>
</reference>
<dbReference type="EMBL" id="JAMDMX010000089">
    <property type="protein sequence ID" value="MCY9696120.1"/>
    <property type="molecule type" value="Genomic_DNA"/>
</dbReference>
<dbReference type="RefSeq" id="WP_268617278.1">
    <property type="nucleotide sequence ID" value="NZ_JAMDMX010000089.1"/>
</dbReference>
<keyword evidence="1" id="KW-1005">Bacterial flagellum biogenesis</keyword>
<keyword evidence="4" id="KW-1185">Reference proteome</keyword>
<dbReference type="Proteomes" id="UP001527099">
    <property type="component" value="Unassembled WGS sequence"/>
</dbReference>
<keyword evidence="2" id="KW-0175">Coiled coil</keyword>
<dbReference type="InterPro" id="IPR007809">
    <property type="entry name" value="FlgN-like"/>
</dbReference>
<keyword evidence="3" id="KW-0282">Flagellum</keyword>
<evidence type="ECO:0000256" key="2">
    <source>
        <dbReference type="SAM" id="Coils"/>
    </source>
</evidence>
<dbReference type="InterPro" id="IPR036679">
    <property type="entry name" value="FlgN-like_sf"/>
</dbReference>
<comment type="caution">
    <text evidence="3">The sequence shown here is derived from an EMBL/GenBank/DDBJ whole genome shotgun (WGS) entry which is preliminary data.</text>
</comment>
<keyword evidence="3" id="KW-0966">Cell projection</keyword>
<evidence type="ECO:0000313" key="4">
    <source>
        <dbReference type="Proteomes" id="UP001527099"/>
    </source>
</evidence>
<evidence type="ECO:0000256" key="1">
    <source>
        <dbReference type="ARBA" id="ARBA00022795"/>
    </source>
</evidence>
<keyword evidence="3" id="KW-0969">Cilium</keyword>
<name>A0ABT4GIT4_9BACL</name>
<organism evidence="3 4">
    <name type="scientific">Paenibacillus alginolyticus</name>
    <dbReference type="NCBI Taxonomy" id="59839"/>
    <lineage>
        <taxon>Bacteria</taxon>
        <taxon>Bacillati</taxon>
        <taxon>Bacillota</taxon>
        <taxon>Bacilli</taxon>
        <taxon>Bacillales</taxon>
        <taxon>Paenibacillaceae</taxon>
        <taxon>Paenibacillus</taxon>
    </lineage>
</organism>
<accession>A0ABT4GIT4</accession>
<dbReference type="Pfam" id="PF05130">
    <property type="entry name" value="FlgN"/>
    <property type="match status" value="1"/>
</dbReference>
<dbReference type="Gene3D" id="1.20.58.300">
    <property type="entry name" value="FlgN-like"/>
    <property type="match status" value="1"/>
</dbReference>
<protein>
    <submittedName>
        <fullName evidence="3">Flagellar protein FlgN</fullName>
    </submittedName>
</protein>
<feature type="coiled-coil region" evidence="2">
    <location>
        <begin position="97"/>
        <end position="124"/>
    </location>
</feature>
<gene>
    <name evidence="3" type="ORF">M5X19_24895</name>
</gene>
<dbReference type="SUPFAM" id="SSF140566">
    <property type="entry name" value="FlgN-like"/>
    <property type="match status" value="1"/>
</dbReference>
<evidence type="ECO:0000313" key="3">
    <source>
        <dbReference type="EMBL" id="MCY9696120.1"/>
    </source>
</evidence>
<sequence>MSIEPLVDNLNKLNKAHLTLFELSEQKTQAIIHNQINDLNLIVSKENKLLTQISELDTGRIQLMSEYLLARGYYPNPQITVTQLVKVMFKAEDKLALQSAQALLSETLHRLRELNVRNKQLIEDALAYIDLSIDLFLGRSADEPFYGKPAENLRNRSGLNIFDTRA</sequence>
<proteinExistence type="predicted"/>